<evidence type="ECO:0000256" key="1">
    <source>
        <dbReference type="SAM" id="MobiDB-lite"/>
    </source>
</evidence>
<protein>
    <submittedName>
        <fullName evidence="2">Uncharacterized protein</fullName>
    </submittedName>
</protein>
<feature type="compositionally biased region" description="Low complexity" evidence="1">
    <location>
        <begin position="129"/>
        <end position="150"/>
    </location>
</feature>
<evidence type="ECO:0000313" key="3">
    <source>
        <dbReference type="Proteomes" id="UP001219349"/>
    </source>
</evidence>
<dbReference type="Proteomes" id="UP001219349">
    <property type="component" value="Chromosome"/>
</dbReference>
<feature type="region of interest" description="Disordered" evidence="1">
    <location>
        <begin position="129"/>
        <end position="172"/>
    </location>
</feature>
<name>A0ABY7SN38_9RHOB</name>
<reference evidence="2 3" key="1">
    <citation type="submission" date="2021-01" db="EMBL/GenBank/DDBJ databases">
        <title>Biogeographic distribution of Paracoccus.</title>
        <authorList>
            <person name="Hollensteiner J."/>
            <person name="Leineberger J."/>
            <person name="Brinkhoff T."/>
            <person name="Daniel R."/>
        </authorList>
    </citation>
    <scope>NUCLEOTIDE SEQUENCE [LARGE SCALE GENOMIC DNA]</scope>
    <source>
        <strain evidence="2 3">KCTC 22803</strain>
    </source>
</reference>
<gene>
    <name evidence="2" type="ORF">JHX87_05300</name>
</gene>
<dbReference type="EMBL" id="CP067136">
    <property type="protein sequence ID" value="WCR08231.1"/>
    <property type="molecule type" value="Genomic_DNA"/>
</dbReference>
<keyword evidence="3" id="KW-1185">Reference proteome</keyword>
<accession>A0ABY7SN38</accession>
<evidence type="ECO:0000313" key="2">
    <source>
        <dbReference type="EMBL" id="WCR08231.1"/>
    </source>
</evidence>
<dbReference type="RefSeq" id="WP_271882948.1">
    <property type="nucleotide sequence ID" value="NZ_CP067136.1"/>
</dbReference>
<proteinExistence type="predicted"/>
<sequence>MFMNSNLSTYHISLFGGRTNAISTEIGGDQRSLFLRPITAAGETSTYDASTYAVRTDVKRLPPDYSSWRKSIDGYNEAAAQSKTSDSSAKSDGGGNAAAVAVLEDATAGLPVTAPAGDTAGVDENAATTAQTSEAEATEATKAEALAAETAAKEQAEAAEEAADTQVSSKPGRRRGLLGLFW</sequence>
<organism evidence="2 3">
    <name type="scientific">Paracoccus fistulariae</name>
    <dbReference type="NCBI Taxonomy" id="658446"/>
    <lineage>
        <taxon>Bacteria</taxon>
        <taxon>Pseudomonadati</taxon>
        <taxon>Pseudomonadota</taxon>
        <taxon>Alphaproteobacteria</taxon>
        <taxon>Rhodobacterales</taxon>
        <taxon>Paracoccaceae</taxon>
        <taxon>Paracoccus</taxon>
    </lineage>
</organism>